<organism evidence="2 3">
    <name type="scientific">Nostoc flagelliforme CCNUN1</name>
    <dbReference type="NCBI Taxonomy" id="2038116"/>
    <lineage>
        <taxon>Bacteria</taxon>
        <taxon>Bacillati</taxon>
        <taxon>Cyanobacteriota</taxon>
        <taxon>Cyanophyceae</taxon>
        <taxon>Nostocales</taxon>
        <taxon>Nostocaceae</taxon>
        <taxon>Nostoc</taxon>
    </lineage>
</organism>
<dbReference type="RefSeq" id="WP_100900827.1">
    <property type="nucleotide sequence ID" value="NZ_CAWNNC010000001.1"/>
</dbReference>
<dbReference type="OrthoDB" id="4317053at2"/>
<reference evidence="2 3" key="1">
    <citation type="submission" date="2017-11" db="EMBL/GenBank/DDBJ databases">
        <title>Complete genome of a free-living desiccation-tolerant cyanobacterium and its photosynthetic adaptation to extreme terrestrial habitat.</title>
        <authorList>
            <person name="Shang J."/>
        </authorList>
    </citation>
    <scope>NUCLEOTIDE SEQUENCE [LARGE SCALE GENOMIC DNA]</scope>
    <source>
        <strain evidence="2 3">CCNUN1</strain>
    </source>
</reference>
<evidence type="ECO:0000256" key="1">
    <source>
        <dbReference type="SAM" id="SignalP"/>
    </source>
</evidence>
<accession>A0A2K8SWZ4</accession>
<proteinExistence type="predicted"/>
<name>A0A2K8SWZ4_9NOSO</name>
<dbReference type="KEGG" id="nfl:COO91_05964"/>
<evidence type="ECO:0000313" key="3">
    <source>
        <dbReference type="Proteomes" id="UP000232003"/>
    </source>
</evidence>
<dbReference type="Proteomes" id="UP000232003">
    <property type="component" value="Chromosome"/>
</dbReference>
<dbReference type="EMBL" id="CP024785">
    <property type="protein sequence ID" value="AUB39968.1"/>
    <property type="molecule type" value="Genomic_DNA"/>
</dbReference>
<dbReference type="AlphaFoldDB" id="A0A2K8SWZ4"/>
<keyword evidence="1" id="KW-0732">Signal</keyword>
<sequence length="111" mass="12470">MLQKPLASLLTMGLLVQPIAAHSQALTYNYSNASLSQQSLLISQFRPGANCEANDNLSLFAETFISVCRKASIRREFPSEFLNSYLEDIKKNKSASGKKAWKLLNDNRFKK</sequence>
<feature type="chain" id="PRO_5014791352" evidence="1">
    <location>
        <begin position="24"/>
        <end position="111"/>
    </location>
</feature>
<evidence type="ECO:0000313" key="2">
    <source>
        <dbReference type="EMBL" id="AUB39968.1"/>
    </source>
</evidence>
<protein>
    <submittedName>
        <fullName evidence="2">Uncharacterized protein</fullName>
    </submittedName>
</protein>
<keyword evidence="3" id="KW-1185">Reference proteome</keyword>
<feature type="signal peptide" evidence="1">
    <location>
        <begin position="1"/>
        <end position="23"/>
    </location>
</feature>
<gene>
    <name evidence="2" type="ORF">COO91_05964</name>
</gene>